<reference evidence="2 3" key="1">
    <citation type="submission" date="2015-10" db="EMBL/GenBank/DDBJ databases">
        <title>Full genome of DAOMC 229536 Phialocephala scopiformis, a fungal endophyte of spruce producing the potent anti-insectan compound rugulosin.</title>
        <authorList>
            <consortium name="DOE Joint Genome Institute"/>
            <person name="Walker A.K."/>
            <person name="Frasz S.L."/>
            <person name="Seifert K.A."/>
            <person name="Miller J.D."/>
            <person name="Mondo S.J."/>
            <person name="Labutti K."/>
            <person name="Lipzen A."/>
            <person name="Dockter R."/>
            <person name="Kennedy M."/>
            <person name="Grigoriev I.V."/>
            <person name="Spatafora J.W."/>
        </authorList>
    </citation>
    <scope>NUCLEOTIDE SEQUENCE [LARGE SCALE GENOMIC DNA]</scope>
    <source>
        <strain evidence="2 3">CBS 120377</strain>
    </source>
</reference>
<feature type="compositionally biased region" description="Basic and acidic residues" evidence="1">
    <location>
        <begin position="151"/>
        <end position="169"/>
    </location>
</feature>
<dbReference type="GeneID" id="28823058"/>
<evidence type="ECO:0000313" key="2">
    <source>
        <dbReference type="EMBL" id="KUJ12995.1"/>
    </source>
</evidence>
<evidence type="ECO:0000256" key="1">
    <source>
        <dbReference type="SAM" id="MobiDB-lite"/>
    </source>
</evidence>
<dbReference type="RefSeq" id="XP_018067350.1">
    <property type="nucleotide sequence ID" value="XM_018213332.1"/>
</dbReference>
<keyword evidence="3" id="KW-1185">Reference proteome</keyword>
<dbReference type="KEGG" id="psco:LY89DRAFT_673099"/>
<evidence type="ECO:0000313" key="3">
    <source>
        <dbReference type="Proteomes" id="UP000070700"/>
    </source>
</evidence>
<protein>
    <submittedName>
        <fullName evidence="2">Uncharacterized protein</fullName>
    </submittedName>
</protein>
<feature type="region of interest" description="Disordered" evidence="1">
    <location>
        <begin position="151"/>
        <end position="177"/>
    </location>
</feature>
<dbReference type="AlphaFoldDB" id="A0A194WYH5"/>
<dbReference type="Proteomes" id="UP000070700">
    <property type="component" value="Unassembled WGS sequence"/>
</dbReference>
<dbReference type="EMBL" id="KQ947423">
    <property type="protein sequence ID" value="KUJ12995.1"/>
    <property type="molecule type" value="Genomic_DNA"/>
</dbReference>
<dbReference type="InParanoid" id="A0A194WYH5"/>
<accession>A0A194WYH5</accession>
<name>A0A194WYH5_MOLSC</name>
<organism evidence="2 3">
    <name type="scientific">Mollisia scopiformis</name>
    <name type="common">Conifer needle endophyte fungus</name>
    <name type="synonym">Phialocephala scopiformis</name>
    <dbReference type="NCBI Taxonomy" id="149040"/>
    <lineage>
        <taxon>Eukaryota</taxon>
        <taxon>Fungi</taxon>
        <taxon>Dikarya</taxon>
        <taxon>Ascomycota</taxon>
        <taxon>Pezizomycotina</taxon>
        <taxon>Leotiomycetes</taxon>
        <taxon>Helotiales</taxon>
        <taxon>Mollisiaceae</taxon>
        <taxon>Mollisia</taxon>
    </lineage>
</organism>
<proteinExistence type="predicted"/>
<gene>
    <name evidence="2" type="ORF">LY89DRAFT_673099</name>
</gene>
<sequence length="196" mass="22534">MECGTIPCIPDLYKQSNFLNESLLLPLGLFTLSLERHSHENHSKCHRILLQPLKSSIQPQLSIPPPRATLQSAQLVIIQSKARLRWDIITRAGEVRDKQENTIFAVREKVLNEESKVRQDREERFLQMRVGLLIEEVSLRKRLFEARWKEKIDRDESEGEKLSEAKRDVPVANEENGLDKAILKDSTKVVDDNGGT</sequence>